<keyword evidence="5" id="KW-0862">Zinc</keyword>
<dbReference type="InterPro" id="IPR013137">
    <property type="entry name" value="Znf_TFIIB"/>
</dbReference>
<dbReference type="Pfam" id="PF08271">
    <property type="entry name" value="Zn_Ribbon_TF"/>
    <property type="match status" value="1"/>
</dbReference>
<dbReference type="GeneID" id="13061422"/>
<comment type="similarity">
    <text evidence="1">Belongs to the TFIIB family.</text>
</comment>
<dbReference type="Pfam" id="PF00382">
    <property type="entry name" value="TFIIB"/>
    <property type="match status" value="2"/>
</dbReference>
<gene>
    <name evidence="8" type="ORF">Desfe_1043</name>
</gene>
<keyword evidence="5" id="KW-0863">Zinc-finger</keyword>
<dbReference type="InterPro" id="IPR000812">
    <property type="entry name" value="TFIIB"/>
</dbReference>
<dbReference type="GO" id="GO:0008270">
    <property type="term" value="F:zinc ion binding"/>
    <property type="evidence" value="ECO:0007669"/>
    <property type="project" value="UniProtKB-KW"/>
</dbReference>
<dbReference type="InterPro" id="IPR013150">
    <property type="entry name" value="TFIIB_cyclin"/>
</dbReference>
<evidence type="ECO:0000256" key="6">
    <source>
        <dbReference type="SAM" id="Coils"/>
    </source>
</evidence>
<dbReference type="KEGG" id="dfd:Desfe_1043"/>
<keyword evidence="5" id="KW-0479">Metal-binding</keyword>
<dbReference type="GO" id="GO:0070897">
    <property type="term" value="P:transcription preinitiation complex assembly"/>
    <property type="evidence" value="ECO:0007669"/>
    <property type="project" value="InterPro"/>
</dbReference>
<dbReference type="SUPFAM" id="SSF57783">
    <property type="entry name" value="Zinc beta-ribbon"/>
    <property type="match status" value="1"/>
</dbReference>
<dbReference type="PRINTS" id="PR00685">
    <property type="entry name" value="TIFACTORIIB"/>
</dbReference>
<sequence>MKCPHCGSSNIIFDPDSNSYICQSCGLVVEEKLTYQGFEGFLKNNNTPRYSGMFTNMVHDHGVGGTEISGCFMQHLKQGRSWVRVNSEIKVEKKDRKLKKALQELNEYLKLINPPPAVKETAAKLVHEVVKDKNYKESTLRKIIIAAIYLSYRINDTPKSLKVFISELNVDEKDLWEGVRLIRESNSNIKISRENFDPRRYVGYIIRKLSAPPIVETMANYIISVSEEQGFISGKSPTSLAAAAVYLAGILTNNKRNQVEVAETVGLSDVAIRNAYGSIIKDVDIEVLL</sequence>
<evidence type="ECO:0000313" key="9">
    <source>
        <dbReference type="Proteomes" id="UP000006175"/>
    </source>
</evidence>
<keyword evidence="3" id="KW-0805">Transcription regulation</keyword>
<dbReference type="PANTHER" id="PTHR11618">
    <property type="entry name" value="TRANSCRIPTION INITIATION FACTOR IIB-RELATED"/>
    <property type="match status" value="1"/>
</dbReference>
<organism evidence="8 9">
    <name type="scientific">Desulfurococcus amylolyticus DSM 16532</name>
    <dbReference type="NCBI Taxonomy" id="768672"/>
    <lineage>
        <taxon>Archaea</taxon>
        <taxon>Thermoproteota</taxon>
        <taxon>Thermoprotei</taxon>
        <taxon>Desulfurococcales</taxon>
        <taxon>Desulfurococcaceae</taxon>
        <taxon>Desulfurococcus</taxon>
    </lineage>
</organism>
<keyword evidence="6" id="KW-0175">Coiled coil</keyword>
<dbReference type="SUPFAM" id="SSF47954">
    <property type="entry name" value="Cyclin-like"/>
    <property type="match status" value="2"/>
</dbReference>
<dbReference type="EMBL" id="CP003321">
    <property type="protein sequence ID" value="AFL66916.1"/>
    <property type="molecule type" value="Genomic_DNA"/>
</dbReference>
<dbReference type="Proteomes" id="UP000006175">
    <property type="component" value="Chromosome"/>
</dbReference>
<dbReference type="Gene3D" id="1.10.472.170">
    <property type="match status" value="1"/>
</dbReference>
<dbReference type="Gene3D" id="1.10.472.10">
    <property type="entry name" value="Cyclin-like"/>
    <property type="match status" value="1"/>
</dbReference>
<keyword evidence="2" id="KW-0677">Repeat</keyword>
<dbReference type="GO" id="GO:0097550">
    <property type="term" value="C:transcription preinitiation complex"/>
    <property type="evidence" value="ECO:0007669"/>
    <property type="project" value="TreeGrafter"/>
</dbReference>
<evidence type="ECO:0000256" key="3">
    <source>
        <dbReference type="ARBA" id="ARBA00023015"/>
    </source>
</evidence>
<feature type="coiled-coil region" evidence="6">
    <location>
        <begin position="84"/>
        <end position="111"/>
    </location>
</feature>
<keyword evidence="4" id="KW-0804">Transcription</keyword>
<dbReference type="CDD" id="cd00043">
    <property type="entry name" value="CYCLIN_SF"/>
    <property type="match status" value="1"/>
</dbReference>
<evidence type="ECO:0000259" key="7">
    <source>
        <dbReference type="PROSITE" id="PS51134"/>
    </source>
</evidence>
<dbReference type="AlphaFoldDB" id="I3XSJ2"/>
<feature type="domain" description="TFIIB-type" evidence="7">
    <location>
        <begin position="1"/>
        <end position="30"/>
    </location>
</feature>
<dbReference type="HOGENOM" id="CLU_043736_0_1_2"/>
<dbReference type="eggNOG" id="arCOG01981">
    <property type="taxonomic scope" value="Archaea"/>
</dbReference>
<dbReference type="RefSeq" id="WP_014767812.1">
    <property type="nucleotide sequence ID" value="NC_018001.1"/>
</dbReference>
<dbReference type="PROSITE" id="PS51134">
    <property type="entry name" value="ZF_TFIIB"/>
    <property type="match status" value="1"/>
</dbReference>
<dbReference type="PANTHER" id="PTHR11618:SF13">
    <property type="entry name" value="TRANSCRIPTION INITIATION FACTOR IIB"/>
    <property type="match status" value="1"/>
</dbReference>
<keyword evidence="9" id="KW-1185">Reference proteome</keyword>
<protein>
    <submittedName>
        <fullName evidence="8">Transcription factor TFIIB cyclin-related protein</fullName>
    </submittedName>
</protein>
<name>I3XSJ2_DESAM</name>
<evidence type="ECO:0000256" key="1">
    <source>
        <dbReference type="ARBA" id="ARBA00010857"/>
    </source>
</evidence>
<evidence type="ECO:0000256" key="2">
    <source>
        <dbReference type="ARBA" id="ARBA00022737"/>
    </source>
</evidence>
<reference evidence="8 9" key="1">
    <citation type="journal article" date="2012" name="J. Bacteriol.">
        <title>Complete Genome Sequence of Desulfurococcus fermentans, a Hyperthermophilic Cellulolytic Crenarchaeon Isolated from a Freshwater Hot Spring in Kamchatka, Russia.</title>
        <authorList>
            <person name="Susanti D."/>
            <person name="Johnson E.F."/>
            <person name="Rodriguez J.R."/>
            <person name="Anderson I."/>
            <person name="Perevalova A.A."/>
            <person name="Kyrpides N."/>
            <person name="Lucas S."/>
            <person name="Han J."/>
            <person name="Lapidus A."/>
            <person name="Cheng J.F."/>
            <person name="Goodwin L."/>
            <person name="Pitluck S."/>
            <person name="Mavrommatis K."/>
            <person name="Peters L."/>
            <person name="Land M.L."/>
            <person name="Hauser L."/>
            <person name="Gopalan V."/>
            <person name="Chan P.P."/>
            <person name="Lowe T.M."/>
            <person name="Atomi H."/>
            <person name="Bonch-Osmolovskaya E.A."/>
            <person name="Woyke T."/>
            <person name="Mukhopadhyay B."/>
        </authorList>
    </citation>
    <scope>NUCLEOTIDE SEQUENCE [LARGE SCALE GENOMIC DNA]</scope>
    <source>
        <strain evidence="8 9">DSM 16532</strain>
    </source>
</reference>
<dbReference type="InterPro" id="IPR036915">
    <property type="entry name" value="Cyclin-like_sf"/>
</dbReference>
<dbReference type="InterPro" id="IPR013763">
    <property type="entry name" value="Cyclin-like_dom"/>
</dbReference>
<evidence type="ECO:0000256" key="4">
    <source>
        <dbReference type="ARBA" id="ARBA00023163"/>
    </source>
</evidence>
<accession>I3XSJ2</accession>
<dbReference type="GO" id="GO:0017025">
    <property type="term" value="F:TBP-class protein binding"/>
    <property type="evidence" value="ECO:0007669"/>
    <property type="project" value="InterPro"/>
</dbReference>
<evidence type="ECO:0000313" key="8">
    <source>
        <dbReference type="EMBL" id="AFL66916.1"/>
    </source>
</evidence>
<evidence type="ECO:0000256" key="5">
    <source>
        <dbReference type="PROSITE-ProRule" id="PRU00469"/>
    </source>
</evidence>
<proteinExistence type="inferred from homology"/>
<dbReference type="SMART" id="SM00385">
    <property type="entry name" value="CYCLIN"/>
    <property type="match status" value="2"/>
</dbReference>
<dbReference type="OrthoDB" id="7429at2157"/>